<reference evidence="2" key="3">
    <citation type="submission" date="2025-09" db="UniProtKB">
        <authorList>
            <consortium name="Ensembl"/>
        </authorList>
    </citation>
    <scope>IDENTIFICATION</scope>
</reference>
<feature type="compositionally biased region" description="Basic and acidic residues" evidence="1">
    <location>
        <begin position="282"/>
        <end position="300"/>
    </location>
</feature>
<evidence type="ECO:0000313" key="2">
    <source>
        <dbReference type="Ensembl" id="ENSCSAVP00000017128.1"/>
    </source>
</evidence>
<proteinExistence type="predicted"/>
<keyword evidence="3" id="KW-1185">Reference proteome</keyword>
<reference evidence="2" key="2">
    <citation type="submission" date="2025-08" db="UniProtKB">
        <authorList>
            <consortium name="Ensembl"/>
        </authorList>
    </citation>
    <scope>IDENTIFICATION</scope>
</reference>
<feature type="region of interest" description="Disordered" evidence="1">
    <location>
        <begin position="1"/>
        <end position="40"/>
    </location>
</feature>
<sequence length="358" mass="39203">MDKQAIYRPVQSNITKPKRKGLSQGSVKAPHTLKAKTSHTLSNAHEDINSNQAELFHPCEENSVRPKIICHAPNIVHTNIATNEHRAHIIPVDVPPTIYISADSAAHDSGIHNSDHQINGGAADITASRQLYTESSILANSMKINPGSQNISLAPSCGQNAEKHTSKENVPDISETKQVIKRRKKPAGKVIQSRYMQASANSRKQTKSSKPKITSSMDKINTGGGHGSPMKSASLHHHHLLETPPKSNRDNGLKAKASTPVAECKTFFESDMSTIQTTQCRKAPEHEAHTDSSKPHVGHEDVTQTDLDLIFSSQLCSLYVHLRVKEAADKRHKKALQDLTKLSLTNVAIGRRSGKSER</sequence>
<feature type="region of interest" description="Disordered" evidence="1">
    <location>
        <begin position="151"/>
        <end position="234"/>
    </location>
</feature>
<dbReference type="Proteomes" id="UP000007875">
    <property type="component" value="Unassembled WGS sequence"/>
</dbReference>
<dbReference type="GeneTree" id="ENSGT00660000097198"/>
<dbReference type="Ensembl" id="ENSCSAVT00000017312.1">
    <property type="protein sequence ID" value="ENSCSAVP00000017128.1"/>
    <property type="gene ID" value="ENSCSAVG00000010076.1"/>
</dbReference>
<evidence type="ECO:0000313" key="3">
    <source>
        <dbReference type="Proteomes" id="UP000007875"/>
    </source>
</evidence>
<dbReference type="AlphaFoldDB" id="H2ZHR2"/>
<dbReference type="InParanoid" id="H2ZHR2"/>
<protein>
    <submittedName>
        <fullName evidence="2">Uncharacterized protein</fullName>
    </submittedName>
</protein>
<evidence type="ECO:0000256" key="1">
    <source>
        <dbReference type="SAM" id="MobiDB-lite"/>
    </source>
</evidence>
<feature type="region of interest" description="Disordered" evidence="1">
    <location>
        <begin position="281"/>
        <end position="300"/>
    </location>
</feature>
<reference evidence="3" key="1">
    <citation type="submission" date="2003-08" db="EMBL/GenBank/DDBJ databases">
        <authorList>
            <person name="Birren B."/>
            <person name="Nusbaum C."/>
            <person name="Abebe A."/>
            <person name="Abouelleil A."/>
            <person name="Adekoya E."/>
            <person name="Ait-zahra M."/>
            <person name="Allen N."/>
            <person name="Allen T."/>
            <person name="An P."/>
            <person name="Anderson M."/>
            <person name="Anderson S."/>
            <person name="Arachchi H."/>
            <person name="Armbruster J."/>
            <person name="Bachantsang P."/>
            <person name="Baldwin J."/>
            <person name="Barry A."/>
            <person name="Bayul T."/>
            <person name="Blitshsteyn B."/>
            <person name="Bloom T."/>
            <person name="Blye J."/>
            <person name="Boguslavskiy L."/>
            <person name="Borowsky M."/>
            <person name="Boukhgalter B."/>
            <person name="Brunache A."/>
            <person name="Butler J."/>
            <person name="Calixte N."/>
            <person name="Calvo S."/>
            <person name="Camarata J."/>
            <person name="Campo K."/>
            <person name="Chang J."/>
            <person name="Cheshatsang Y."/>
            <person name="Citroen M."/>
            <person name="Collymore A."/>
            <person name="Considine T."/>
            <person name="Cook A."/>
            <person name="Cooke P."/>
            <person name="Corum B."/>
            <person name="Cuomo C."/>
            <person name="David R."/>
            <person name="Dawoe T."/>
            <person name="Degray S."/>
            <person name="Dodge S."/>
            <person name="Dooley K."/>
            <person name="Dorje P."/>
            <person name="Dorjee K."/>
            <person name="Dorris L."/>
            <person name="Duffey N."/>
            <person name="Dupes A."/>
            <person name="Elkins T."/>
            <person name="Engels R."/>
            <person name="Erickson J."/>
            <person name="Farina A."/>
            <person name="Faro S."/>
            <person name="Ferreira P."/>
            <person name="Fischer H."/>
            <person name="Fitzgerald M."/>
            <person name="Foley K."/>
            <person name="Gage D."/>
            <person name="Galagan J."/>
            <person name="Gearin G."/>
            <person name="Gnerre S."/>
            <person name="Gnirke A."/>
            <person name="Goyette A."/>
            <person name="Graham J."/>
            <person name="Grandbois E."/>
            <person name="Gyaltsen K."/>
            <person name="Hafez N."/>
            <person name="Hagopian D."/>
            <person name="Hagos B."/>
            <person name="Hall J."/>
            <person name="Hatcher B."/>
            <person name="Heller A."/>
            <person name="Higgins H."/>
            <person name="Honan T."/>
            <person name="Horn A."/>
            <person name="Houde N."/>
            <person name="Hughes L."/>
            <person name="Hulme W."/>
            <person name="Husby E."/>
            <person name="Iliev I."/>
            <person name="Jaffe D."/>
            <person name="Jones C."/>
            <person name="Kamal M."/>
            <person name="Kamat A."/>
            <person name="Kamvysselis M."/>
            <person name="Karlsson E."/>
            <person name="Kells C."/>
            <person name="Kieu A."/>
            <person name="Kisner P."/>
            <person name="Kodira C."/>
            <person name="Kulbokas E."/>
            <person name="Labutti K."/>
            <person name="Lama D."/>
            <person name="Landers T."/>
            <person name="Leger J."/>
            <person name="Levine S."/>
            <person name="Lewis D."/>
            <person name="Lewis T."/>
            <person name="Lindblad-toh K."/>
            <person name="Liu X."/>
            <person name="Lokyitsang T."/>
            <person name="Lokyitsang Y."/>
            <person name="Lucien O."/>
            <person name="Lui A."/>
            <person name="Ma L.J."/>
            <person name="Mabbitt R."/>
            <person name="Macdonald J."/>
            <person name="Maclean C."/>
            <person name="Major J."/>
            <person name="Manning J."/>
            <person name="Marabella R."/>
            <person name="Maru K."/>
            <person name="Matthews C."/>
            <person name="Mauceli E."/>
            <person name="Mccarthy M."/>
            <person name="Mcdonough S."/>
            <person name="Mcghee T."/>
            <person name="Meldrim J."/>
            <person name="Meneus L."/>
            <person name="Mesirov J."/>
            <person name="Mihalev A."/>
            <person name="Mihova T."/>
            <person name="Mikkelsen T."/>
            <person name="Mlenga V."/>
            <person name="Moru K."/>
            <person name="Mozes J."/>
            <person name="Mulrain L."/>
            <person name="Munson G."/>
            <person name="Naylor J."/>
            <person name="Newes C."/>
            <person name="Nguyen C."/>
            <person name="Nguyen N."/>
            <person name="Nguyen T."/>
            <person name="Nicol R."/>
            <person name="Nielsen C."/>
            <person name="Nizzari M."/>
            <person name="Norbu C."/>
            <person name="Norbu N."/>
            <person name="O'donnell P."/>
            <person name="Okoawo O."/>
            <person name="O'leary S."/>
            <person name="Omotosho B."/>
            <person name="O'neill K."/>
            <person name="Osman S."/>
            <person name="Parker S."/>
            <person name="Perrin D."/>
            <person name="Phunkhang P."/>
            <person name="Piqani B."/>
            <person name="Purcell S."/>
            <person name="Rachupka T."/>
            <person name="Ramasamy U."/>
            <person name="Rameau R."/>
            <person name="Ray V."/>
            <person name="Raymond C."/>
            <person name="Retta R."/>
            <person name="Richardson S."/>
            <person name="Rise C."/>
            <person name="Rodriguez J."/>
            <person name="Rogers J."/>
            <person name="Rogov P."/>
            <person name="Rutman M."/>
            <person name="Schupbach R."/>
            <person name="Seaman C."/>
            <person name="Settipalli S."/>
            <person name="Sharpe T."/>
            <person name="Sheridan J."/>
            <person name="Sherpa N."/>
            <person name="Shi J."/>
            <person name="Smirnov S."/>
            <person name="Smith C."/>
            <person name="Sougnez C."/>
            <person name="Spencer B."/>
            <person name="Stalker J."/>
            <person name="Stange-thomann N."/>
            <person name="Stavropoulos S."/>
            <person name="Stetson K."/>
            <person name="Stone C."/>
            <person name="Stone S."/>
            <person name="Stubbs M."/>
            <person name="Talamas J."/>
            <person name="Tchuinga P."/>
            <person name="Tenzing P."/>
            <person name="Tesfaye S."/>
            <person name="Theodore J."/>
            <person name="Thoulutsang Y."/>
            <person name="Topham K."/>
            <person name="Towey S."/>
            <person name="Tsamla T."/>
            <person name="Tsomo N."/>
            <person name="Vallee D."/>
            <person name="Vassiliev H."/>
            <person name="Venkataraman V."/>
            <person name="Vinson J."/>
            <person name="Vo A."/>
            <person name="Wade C."/>
            <person name="Wang S."/>
            <person name="Wangchuk T."/>
            <person name="Wangdi T."/>
            <person name="Whittaker C."/>
            <person name="Wilkinson J."/>
            <person name="Wu Y."/>
            <person name="Wyman D."/>
            <person name="Yadav S."/>
            <person name="Yang S."/>
            <person name="Yang X."/>
            <person name="Yeager S."/>
            <person name="Yee E."/>
            <person name="Young G."/>
            <person name="Zainoun J."/>
            <person name="Zembeck L."/>
            <person name="Zimmer A."/>
            <person name="Zody M."/>
            <person name="Lander E."/>
        </authorList>
    </citation>
    <scope>NUCLEOTIDE SEQUENCE [LARGE SCALE GENOMIC DNA]</scope>
</reference>
<feature type="compositionally biased region" description="Basic and acidic residues" evidence="1">
    <location>
        <begin position="161"/>
        <end position="170"/>
    </location>
</feature>
<accession>H2ZHR2</accession>
<name>H2ZHR2_CIOSA</name>
<organism evidence="2 3">
    <name type="scientific">Ciona savignyi</name>
    <name type="common">Pacific transparent sea squirt</name>
    <dbReference type="NCBI Taxonomy" id="51511"/>
    <lineage>
        <taxon>Eukaryota</taxon>
        <taxon>Metazoa</taxon>
        <taxon>Chordata</taxon>
        <taxon>Tunicata</taxon>
        <taxon>Ascidiacea</taxon>
        <taxon>Phlebobranchia</taxon>
        <taxon>Cionidae</taxon>
        <taxon>Ciona</taxon>
    </lineage>
</organism>
<dbReference type="OMA" id="IQSRYMQ"/>
<dbReference type="HOGENOM" id="CLU_773745_0_0_1"/>
<feature type="compositionally biased region" description="Polar residues" evidence="1">
    <location>
        <begin position="194"/>
        <end position="203"/>
    </location>
</feature>